<keyword evidence="3" id="KW-1185">Reference proteome</keyword>
<accession>A0A916IWN1</accession>
<dbReference type="PANTHER" id="PTHR42928">
    <property type="entry name" value="TRICARBOXYLATE-BINDING PROTEIN"/>
    <property type="match status" value="1"/>
</dbReference>
<evidence type="ECO:0000313" key="3">
    <source>
        <dbReference type="Proteomes" id="UP000672934"/>
    </source>
</evidence>
<dbReference type="Pfam" id="PF03401">
    <property type="entry name" value="TctC"/>
    <property type="match status" value="1"/>
</dbReference>
<proteinExistence type="inferred from homology"/>
<dbReference type="SUPFAM" id="SSF53850">
    <property type="entry name" value="Periplasmic binding protein-like II"/>
    <property type="match status" value="1"/>
</dbReference>
<reference evidence="2" key="1">
    <citation type="submission" date="2021-03" db="EMBL/GenBank/DDBJ databases">
        <authorList>
            <person name="Peeters C."/>
        </authorList>
    </citation>
    <scope>NUCLEOTIDE SEQUENCE</scope>
    <source>
        <strain evidence="2">LMG 31506</strain>
    </source>
</reference>
<evidence type="ECO:0008006" key="4">
    <source>
        <dbReference type="Google" id="ProtNLM"/>
    </source>
</evidence>
<dbReference type="InterPro" id="IPR005064">
    <property type="entry name" value="BUG"/>
</dbReference>
<dbReference type="AlphaFoldDB" id="A0A916IWN1"/>
<organism evidence="2 3">
    <name type="scientific">Cupriavidus yeoncheonensis</name>
    <dbReference type="NCBI Taxonomy" id="1462994"/>
    <lineage>
        <taxon>Bacteria</taxon>
        <taxon>Pseudomonadati</taxon>
        <taxon>Pseudomonadota</taxon>
        <taxon>Betaproteobacteria</taxon>
        <taxon>Burkholderiales</taxon>
        <taxon>Burkholderiaceae</taxon>
        <taxon>Cupriavidus</taxon>
    </lineage>
</organism>
<comment type="caution">
    <text evidence="2">The sequence shown here is derived from an EMBL/GenBank/DDBJ whole genome shotgun (WGS) entry which is preliminary data.</text>
</comment>
<protein>
    <recommendedName>
        <fullName evidence="4">Tripartite tricarboxylate transporter substrate binding protein</fullName>
    </recommendedName>
</protein>
<dbReference type="Proteomes" id="UP000672934">
    <property type="component" value="Unassembled WGS sequence"/>
</dbReference>
<evidence type="ECO:0000313" key="2">
    <source>
        <dbReference type="EMBL" id="CAG2146389.1"/>
    </source>
</evidence>
<dbReference type="RefSeq" id="WP_230426906.1">
    <property type="nucleotide sequence ID" value="NZ_CAJPUY010000011.1"/>
</dbReference>
<sequence length="349" mass="36150">MERERTPTERLAAPAGTGGPPAAVAGRVAVRAMVALAMSALCIAPLLARAEWPERPLRMVVPYAAGAGVDVALRPIAEAMGRELGKPVVIDNRPSAGGIVGTQLVATSAADGYTIGYGNMVTLAVNRSFYTRLPYDPEKDLAPIGLAIGNAYVLVARKDLPANNLAELVAYAKQHPGKVVMGSLGIGSGAHLAGELVQGSTGIRMLHVPYKSGAQALGDMVNGQVDVMFDNVSGIQQFIAGKQIKALAVTSPQRVPVLPDVPTMEESGIRGIDVVAWGGLVAPAGTPVPVIRKLNAALNKALADPAVVKANAALSIEAMPSTPEAFTSLIRSEVPRWGATVRRAGIKAD</sequence>
<dbReference type="Gene3D" id="3.40.190.150">
    <property type="entry name" value="Bordetella uptake gene, domain 1"/>
    <property type="match status" value="1"/>
</dbReference>
<name>A0A916IWN1_9BURK</name>
<dbReference type="Gene3D" id="3.40.190.10">
    <property type="entry name" value="Periplasmic binding protein-like II"/>
    <property type="match status" value="1"/>
</dbReference>
<dbReference type="PIRSF" id="PIRSF017082">
    <property type="entry name" value="YflP"/>
    <property type="match status" value="1"/>
</dbReference>
<dbReference type="EMBL" id="CAJPUY010000011">
    <property type="protein sequence ID" value="CAG2146389.1"/>
    <property type="molecule type" value="Genomic_DNA"/>
</dbReference>
<comment type="similarity">
    <text evidence="1">Belongs to the UPF0065 (bug) family.</text>
</comment>
<dbReference type="InterPro" id="IPR042100">
    <property type="entry name" value="Bug_dom1"/>
</dbReference>
<gene>
    <name evidence="2" type="ORF">LMG31506_03399</name>
</gene>
<dbReference type="CDD" id="cd07012">
    <property type="entry name" value="PBP2_Bug_TTT"/>
    <property type="match status" value="1"/>
</dbReference>
<dbReference type="PANTHER" id="PTHR42928:SF5">
    <property type="entry name" value="BLR1237 PROTEIN"/>
    <property type="match status" value="1"/>
</dbReference>
<evidence type="ECO:0000256" key="1">
    <source>
        <dbReference type="ARBA" id="ARBA00006987"/>
    </source>
</evidence>